<dbReference type="EMBL" id="BQFW01000006">
    <property type="protein sequence ID" value="GJJ72433.1"/>
    <property type="molecule type" value="Genomic_DNA"/>
</dbReference>
<reference evidence="2" key="1">
    <citation type="submission" date="2021-11" db="EMBL/GenBank/DDBJ databases">
        <authorList>
            <person name="Herlambang A."/>
            <person name="Guo Y."/>
            <person name="Takashima Y."/>
            <person name="Nishizawa T."/>
        </authorList>
    </citation>
    <scope>NUCLEOTIDE SEQUENCE</scope>
    <source>
        <strain evidence="2">E1425</strain>
    </source>
</reference>
<dbReference type="Gene3D" id="3.80.10.10">
    <property type="entry name" value="Ribonuclease Inhibitor"/>
    <property type="match status" value="1"/>
</dbReference>
<dbReference type="AlphaFoldDB" id="A0A9P3H9P7"/>
<feature type="region of interest" description="Disordered" evidence="1">
    <location>
        <begin position="326"/>
        <end position="345"/>
    </location>
</feature>
<keyword evidence="3" id="KW-1185">Reference proteome</keyword>
<dbReference type="Proteomes" id="UP000827284">
    <property type="component" value="Unassembled WGS sequence"/>
</dbReference>
<organism evidence="2 3">
    <name type="scientific">Entomortierella parvispora</name>
    <dbReference type="NCBI Taxonomy" id="205924"/>
    <lineage>
        <taxon>Eukaryota</taxon>
        <taxon>Fungi</taxon>
        <taxon>Fungi incertae sedis</taxon>
        <taxon>Mucoromycota</taxon>
        <taxon>Mortierellomycotina</taxon>
        <taxon>Mortierellomycetes</taxon>
        <taxon>Mortierellales</taxon>
        <taxon>Mortierellaceae</taxon>
        <taxon>Entomortierella</taxon>
    </lineage>
</organism>
<comment type="caution">
    <text evidence="2">The sequence shown here is derived from an EMBL/GenBank/DDBJ whole genome shotgun (WGS) entry which is preliminary data.</text>
</comment>
<gene>
    <name evidence="2" type="ORF">EMPS_04790</name>
</gene>
<evidence type="ECO:0000313" key="3">
    <source>
        <dbReference type="Proteomes" id="UP000827284"/>
    </source>
</evidence>
<evidence type="ECO:0000313" key="2">
    <source>
        <dbReference type="EMBL" id="GJJ72433.1"/>
    </source>
</evidence>
<dbReference type="InterPro" id="IPR032675">
    <property type="entry name" value="LRR_dom_sf"/>
</dbReference>
<protein>
    <submittedName>
        <fullName evidence="2">Uncharacterized protein</fullName>
    </submittedName>
</protein>
<proteinExistence type="predicted"/>
<dbReference type="OrthoDB" id="2363921at2759"/>
<accession>A0A9P3H9P7</accession>
<sequence>MPRLQHLRLDTSPDYGLHGLPIIAQCGLSALQSLDFPEQTFVNVFDSYRLLQEDDFDGSYRALFVNPRIRKLRMGRVSNTLIAMLIQDFFPSLEHLQVDMVQNSPASEIALSENWKLKTLRIECGGSPLVLVKASIQWMALTVLEYPIMRLYELPALLERMPRIKSVSHINACKNRHRDEIRSPGDDGLHEDVQPLRQKPWHLSLEQFGTPGMQTLPFRQSALFVLLPQMTNVTRLHLGKINRDIMKCIIDIPLSLLEELSLCARQDCSDELVTLVTTTCPRLRVLKGQGLAMAATKIFHKPWICTELRELQCSVVGIPRLTEQQEEVMAAGPPPDVKVEDRGKSEQDAWTPRHMKYSGLMKLQERSRHIQRRVFARFAQLRQLRILDIGDSRLVPAWRDSYKRCDNSLDFNLENGLDQLKSLQNLRVLGIGNLDHRMKEKEAEWMVKHWPDLCALKGCASKRWINATKNVPGARKTVPEADVIESLQRLVRRLKELKPSIVLYDNEHPQDY</sequence>
<dbReference type="SUPFAM" id="SSF52047">
    <property type="entry name" value="RNI-like"/>
    <property type="match status" value="1"/>
</dbReference>
<name>A0A9P3H9P7_9FUNG</name>
<reference evidence="2" key="2">
    <citation type="journal article" date="2022" name="Microbiol. Resour. Announc.">
        <title>Whole-Genome Sequence of Entomortierella parvispora E1425, a Mucoromycotan Fungus Associated with Burkholderiaceae-Related Endosymbiotic Bacteria.</title>
        <authorList>
            <person name="Herlambang A."/>
            <person name="Guo Y."/>
            <person name="Takashima Y."/>
            <person name="Narisawa K."/>
            <person name="Ohta H."/>
            <person name="Nishizawa T."/>
        </authorList>
    </citation>
    <scope>NUCLEOTIDE SEQUENCE</scope>
    <source>
        <strain evidence="2">E1425</strain>
    </source>
</reference>
<evidence type="ECO:0000256" key="1">
    <source>
        <dbReference type="SAM" id="MobiDB-lite"/>
    </source>
</evidence>